<name>A0A833M616_9FIRM</name>
<gene>
    <name evidence="9" type="primary">blaOXA</name>
    <name evidence="9" type="ORF">F8153_14375</name>
</gene>
<organism evidence="9 10">
    <name type="scientific">Alkaliphilus serpentinus</name>
    <dbReference type="NCBI Taxonomy" id="1482731"/>
    <lineage>
        <taxon>Bacteria</taxon>
        <taxon>Bacillati</taxon>
        <taxon>Bacillota</taxon>
        <taxon>Clostridia</taxon>
        <taxon>Peptostreptococcales</taxon>
        <taxon>Natronincolaceae</taxon>
        <taxon>Alkaliphilus</taxon>
    </lineage>
</organism>
<dbReference type="EMBL" id="WBZB01000055">
    <property type="protein sequence ID" value="KAB3525915.1"/>
    <property type="molecule type" value="Genomic_DNA"/>
</dbReference>
<evidence type="ECO:0000256" key="1">
    <source>
        <dbReference type="ARBA" id="ARBA00001526"/>
    </source>
</evidence>
<dbReference type="PANTHER" id="PTHR30627:SF6">
    <property type="entry name" value="BETA-LACTAMASE YBXI-RELATED"/>
    <property type="match status" value="1"/>
</dbReference>
<dbReference type="GO" id="GO:0008800">
    <property type="term" value="F:beta-lactamase activity"/>
    <property type="evidence" value="ECO:0007669"/>
    <property type="project" value="UniProtKB-EC"/>
</dbReference>
<sequence length="261" mass="30626">MMRVKTFLVIFLVLALGGCNSNTVTNNYIEDKKLDATIIVSSLKTGEEFIINKERSNQRYLPASAFKIPNTLIVLQEEIIKDENDIIRWDGIDKGLFEWNQDQSLKTALPSSCVWFYQELAKKVGIEKYSEYLNKISYGNKKVGARVDSFWLEGDIRISAKEQIDFLKKVYHKEYDFDEDNYQILNDLMIEEKNAEYILRGKTGWAQRVDPQIGWYVGYIETDKDTWFFACNLDIRQNSDAGYRKELVFKYLRELKIIKEL</sequence>
<protein>
    <recommendedName>
        <fullName evidence="3">beta-lactamase</fullName>
        <ecNumber evidence="3">3.5.2.6</ecNumber>
    </recommendedName>
</protein>
<dbReference type="GO" id="GO:0071555">
    <property type="term" value="P:cell wall organization"/>
    <property type="evidence" value="ECO:0007669"/>
    <property type="project" value="TreeGrafter"/>
</dbReference>
<feature type="domain" description="Penicillin-binding protein transpeptidase" evidence="8">
    <location>
        <begin position="39"/>
        <end position="247"/>
    </location>
</feature>
<dbReference type="Pfam" id="PF00905">
    <property type="entry name" value="Transpeptidase"/>
    <property type="match status" value="1"/>
</dbReference>
<evidence type="ECO:0000256" key="3">
    <source>
        <dbReference type="ARBA" id="ARBA00012865"/>
    </source>
</evidence>
<feature type="chain" id="PRO_5038863750" description="beta-lactamase" evidence="7">
    <location>
        <begin position="22"/>
        <end position="261"/>
    </location>
</feature>
<comment type="caution">
    <text evidence="9">The sequence shown here is derived from an EMBL/GenBank/DDBJ whole genome shotgun (WGS) entry which is preliminary data.</text>
</comment>
<proteinExistence type="inferred from homology"/>
<dbReference type="InterPro" id="IPR050515">
    <property type="entry name" value="Beta-lactam/transpept"/>
</dbReference>
<keyword evidence="5" id="KW-0378">Hydrolase</keyword>
<evidence type="ECO:0000313" key="9">
    <source>
        <dbReference type="EMBL" id="KAB3525915.1"/>
    </source>
</evidence>
<dbReference type="InterPro" id="IPR012338">
    <property type="entry name" value="Beta-lactam/transpept-like"/>
</dbReference>
<evidence type="ECO:0000259" key="8">
    <source>
        <dbReference type="Pfam" id="PF00905"/>
    </source>
</evidence>
<evidence type="ECO:0000256" key="7">
    <source>
        <dbReference type="SAM" id="SignalP"/>
    </source>
</evidence>
<dbReference type="Gene3D" id="3.40.710.10">
    <property type="entry name" value="DD-peptidase/beta-lactamase superfamily"/>
    <property type="match status" value="1"/>
</dbReference>
<accession>A0A833M616</accession>
<dbReference type="GO" id="GO:0008658">
    <property type="term" value="F:penicillin binding"/>
    <property type="evidence" value="ECO:0007669"/>
    <property type="project" value="InterPro"/>
</dbReference>
<dbReference type="PANTHER" id="PTHR30627">
    <property type="entry name" value="PEPTIDOGLYCAN D,D-TRANSPEPTIDASE"/>
    <property type="match status" value="1"/>
</dbReference>
<keyword evidence="10" id="KW-1185">Reference proteome</keyword>
<dbReference type="Proteomes" id="UP000465601">
    <property type="component" value="Unassembled WGS sequence"/>
</dbReference>
<feature type="signal peptide" evidence="7">
    <location>
        <begin position="1"/>
        <end position="21"/>
    </location>
</feature>
<comment type="catalytic activity">
    <reaction evidence="1">
        <text>a beta-lactam + H2O = a substituted beta-amino acid</text>
        <dbReference type="Rhea" id="RHEA:20401"/>
        <dbReference type="ChEBI" id="CHEBI:15377"/>
        <dbReference type="ChEBI" id="CHEBI:35627"/>
        <dbReference type="ChEBI" id="CHEBI:140347"/>
        <dbReference type="EC" id="3.5.2.6"/>
    </reaction>
</comment>
<comment type="similarity">
    <text evidence="2">Belongs to the class-D beta-lactamase family.</text>
</comment>
<keyword evidence="6" id="KW-0046">Antibiotic resistance</keyword>
<dbReference type="GO" id="GO:0046677">
    <property type="term" value="P:response to antibiotic"/>
    <property type="evidence" value="ECO:0007669"/>
    <property type="project" value="UniProtKB-KW"/>
</dbReference>
<dbReference type="PROSITE" id="PS51257">
    <property type="entry name" value="PROKAR_LIPOPROTEIN"/>
    <property type="match status" value="1"/>
</dbReference>
<dbReference type="EC" id="3.5.2.6" evidence="3"/>
<evidence type="ECO:0000256" key="5">
    <source>
        <dbReference type="ARBA" id="ARBA00022801"/>
    </source>
</evidence>
<evidence type="ECO:0000256" key="4">
    <source>
        <dbReference type="ARBA" id="ARBA00022729"/>
    </source>
</evidence>
<dbReference type="InterPro" id="IPR001460">
    <property type="entry name" value="PCN-bd_Tpept"/>
</dbReference>
<evidence type="ECO:0000256" key="2">
    <source>
        <dbReference type="ARBA" id="ARBA00007898"/>
    </source>
</evidence>
<dbReference type="NCBIfam" id="NF012161">
    <property type="entry name" value="bla_class_D_main"/>
    <property type="match status" value="1"/>
</dbReference>
<dbReference type="SUPFAM" id="SSF56601">
    <property type="entry name" value="beta-lactamase/transpeptidase-like"/>
    <property type="match status" value="1"/>
</dbReference>
<evidence type="ECO:0000313" key="10">
    <source>
        <dbReference type="Proteomes" id="UP000465601"/>
    </source>
</evidence>
<dbReference type="OrthoDB" id="9762883at2"/>
<dbReference type="AlphaFoldDB" id="A0A833M616"/>
<keyword evidence="4 7" id="KW-0732">Signal</keyword>
<dbReference type="GO" id="GO:0005886">
    <property type="term" value="C:plasma membrane"/>
    <property type="evidence" value="ECO:0007669"/>
    <property type="project" value="TreeGrafter"/>
</dbReference>
<reference evidence="9 10" key="1">
    <citation type="submission" date="2019-10" db="EMBL/GenBank/DDBJ databases">
        <title>Alkaliphilus serpentinus sp. nov. and Alkaliphilus pronyensis sp. nov., two novel anaerobic alkaliphilic species isolated from the serpentinized-hosted hydrothermal field of the Prony Bay (New Caledonia).</title>
        <authorList>
            <person name="Postec A."/>
        </authorList>
    </citation>
    <scope>NUCLEOTIDE SEQUENCE [LARGE SCALE GENOMIC DNA]</scope>
    <source>
        <strain evidence="9 10">LacT</strain>
    </source>
</reference>
<evidence type="ECO:0000256" key="6">
    <source>
        <dbReference type="ARBA" id="ARBA00023251"/>
    </source>
</evidence>